<dbReference type="Pfam" id="PF03160">
    <property type="entry name" value="Calx-beta"/>
    <property type="match status" value="1"/>
</dbReference>
<dbReference type="Proteomes" id="UP001296873">
    <property type="component" value="Unassembled WGS sequence"/>
</dbReference>
<sequence length="240" mass="26505">ATSDDNTYEGNEALRLDLSGVQHASLARTSATGTILEDDPKPNLRVRDYGNVTENNTSITFTIDIDRRAEGGVCFNLWTTNDSAESNDYNGVSATRRCIGENATSRGFNVGINEDGSYEGNDTFYLNAGSPSVNLNIADSRGYARIVNDDSQYSSCGSRAVSWLGSSYTTCYGEKNRRRCITDRYECSARVQDTGHNGERVVYDTHNYWRGGVGGSARFRCNDGRWEYRSGSCTYRSGNK</sequence>
<evidence type="ECO:0000256" key="1">
    <source>
        <dbReference type="ARBA" id="ARBA00022729"/>
    </source>
</evidence>
<feature type="domain" description="Calx-beta" evidence="4">
    <location>
        <begin position="51"/>
        <end position="136"/>
    </location>
</feature>
<dbReference type="EMBL" id="NRRL01000192">
    <property type="protein sequence ID" value="MBK1671449.1"/>
    <property type="molecule type" value="Genomic_DNA"/>
</dbReference>
<evidence type="ECO:0000313" key="5">
    <source>
        <dbReference type="EMBL" id="MBK1671449.1"/>
    </source>
</evidence>
<accession>A0ABS1DP33</accession>
<feature type="non-terminal residue" evidence="5">
    <location>
        <position position="1"/>
    </location>
</feature>
<keyword evidence="2" id="KW-0677">Repeat</keyword>
<dbReference type="InterPro" id="IPR038081">
    <property type="entry name" value="CalX-like_sf"/>
</dbReference>
<keyword evidence="6" id="KW-1185">Reference proteome</keyword>
<keyword evidence="1" id="KW-0732">Signal</keyword>
<reference evidence="5 6" key="1">
    <citation type="journal article" date="2020" name="Microorganisms">
        <title>Osmotic Adaptation and Compatible Solute Biosynthesis of Phototrophic Bacteria as Revealed from Genome Analyses.</title>
        <authorList>
            <person name="Imhoff J.F."/>
            <person name="Rahn T."/>
            <person name="Kunzel S."/>
            <person name="Keller A."/>
            <person name="Neulinger S.C."/>
        </authorList>
    </citation>
    <scope>NUCLEOTIDE SEQUENCE [LARGE SCALE GENOMIC DNA]</scope>
    <source>
        <strain evidence="5 6">DSM 9895</strain>
    </source>
</reference>
<gene>
    <name evidence="5" type="ORF">CKO28_25965</name>
</gene>
<keyword evidence="3" id="KW-0106">Calcium</keyword>
<evidence type="ECO:0000256" key="3">
    <source>
        <dbReference type="ARBA" id="ARBA00022837"/>
    </source>
</evidence>
<evidence type="ECO:0000313" key="6">
    <source>
        <dbReference type="Proteomes" id="UP001296873"/>
    </source>
</evidence>
<dbReference type="InterPro" id="IPR003644">
    <property type="entry name" value="Calx_beta"/>
</dbReference>
<dbReference type="RefSeq" id="WP_242480842.1">
    <property type="nucleotide sequence ID" value="NZ_NRRL01000192.1"/>
</dbReference>
<name>A0ABS1DP33_9PROT</name>
<evidence type="ECO:0000256" key="2">
    <source>
        <dbReference type="ARBA" id="ARBA00022737"/>
    </source>
</evidence>
<dbReference type="SUPFAM" id="SSF141072">
    <property type="entry name" value="CalX-like"/>
    <property type="match status" value="2"/>
</dbReference>
<proteinExistence type="predicted"/>
<evidence type="ECO:0000259" key="4">
    <source>
        <dbReference type="Pfam" id="PF03160"/>
    </source>
</evidence>
<dbReference type="Gene3D" id="2.60.40.2030">
    <property type="match status" value="1"/>
</dbReference>
<organism evidence="5 6">
    <name type="scientific">Rhodovibrio sodomensis</name>
    <dbReference type="NCBI Taxonomy" id="1088"/>
    <lineage>
        <taxon>Bacteria</taxon>
        <taxon>Pseudomonadati</taxon>
        <taxon>Pseudomonadota</taxon>
        <taxon>Alphaproteobacteria</taxon>
        <taxon>Rhodospirillales</taxon>
        <taxon>Rhodovibrionaceae</taxon>
        <taxon>Rhodovibrio</taxon>
    </lineage>
</organism>
<comment type="caution">
    <text evidence="5">The sequence shown here is derived from an EMBL/GenBank/DDBJ whole genome shotgun (WGS) entry which is preliminary data.</text>
</comment>
<protein>
    <recommendedName>
        <fullName evidence="4">Calx-beta domain-containing protein</fullName>
    </recommendedName>
</protein>